<dbReference type="RefSeq" id="XP_001795595.1">
    <property type="nucleotide sequence ID" value="XM_001795543.1"/>
</dbReference>
<accession>Q0USS8</accession>
<evidence type="ECO:0000313" key="2">
    <source>
        <dbReference type="Proteomes" id="UP000001055"/>
    </source>
</evidence>
<dbReference type="InParanoid" id="Q0USS8"/>
<dbReference type="GeneID" id="5972470"/>
<dbReference type="EMBL" id="CH445331">
    <property type="protein sequence ID" value="EAT87577.1"/>
    <property type="molecule type" value="Genomic_DNA"/>
</dbReference>
<name>Q0USS8_PHANO</name>
<organism evidence="1 2">
    <name type="scientific">Phaeosphaeria nodorum (strain SN15 / ATCC MYA-4574 / FGSC 10173)</name>
    <name type="common">Glume blotch fungus</name>
    <name type="synonym">Parastagonospora nodorum</name>
    <dbReference type="NCBI Taxonomy" id="321614"/>
    <lineage>
        <taxon>Eukaryota</taxon>
        <taxon>Fungi</taxon>
        <taxon>Dikarya</taxon>
        <taxon>Ascomycota</taxon>
        <taxon>Pezizomycotina</taxon>
        <taxon>Dothideomycetes</taxon>
        <taxon>Pleosporomycetidae</taxon>
        <taxon>Pleosporales</taxon>
        <taxon>Pleosporineae</taxon>
        <taxon>Phaeosphaeriaceae</taxon>
        <taxon>Parastagonospora</taxon>
    </lineage>
</organism>
<dbReference type="VEuPathDB" id="FungiDB:JI435_440510"/>
<sequence length="56" mass="6129">MTARIAANQTVEEAIKYHITPKKRFVSDSATRGDMPLRTSRKNNIAILASKVVATG</sequence>
<dbReference type="Proteomes" id="UP000001055">
    <property type="component" value="Unassembled WGS sequence"/>
</dbReference>
<gene>
    <name evidence="1" type="ORF">SNOG_05186</name>
</gene>
<dbReference type="KEGG" id="pno:SNOG_05186"/>
<dbReference type="AlphaFoldDB" id="Q0USS8"/>
<evidence type="ECO:0000313" key="1">
    <source>
        <dbReference type="EMBL" id="EAT87577.1"/>
    </source>
</evidence>
<protein>
    <submittedName>
        <fullName evidence="1">Uncharacterized protein</fullName>
    </submittedName>
</protein>
<reference evidence="2" key="1">
    <citation type="journal article" date="2007" name="Plant Cell">
        <title>Dothideomycete-plant interactions illuminated by genome sequencing and EST analysis of the wheat pathogen Stagonospora nodorum.</title>
        <authorList>
            <person name="Hane J.K."/>
            <person name="Lowe R.G."/>
            <person name="Solomon P.S."/>
            <person name="Tan K.C."/>
            <person name="Schoch C.L."/>
            <person name="Spatafora J.W."/>
            <person name="Crous P.W."/>
            <person name="Kodira C."/>
            <person name="Birren B.W."/>
            <person name="Galagan J.E."/>
            <person name="Torriani S.F."/>
            <person name="McDonald B.A."/>
            <person name="Oliver R.P."/>
        </authorList>
    </citation>
    <scope>NUCLEOTIDE SEQUENCE [LARGE SCALE GENOMIC DNA]</scope>
    <source>
        <strain evidence="2">SN15 / ATCC MYA-4574 / FGSC 10173</strain>
    </source>
</reference>
<proteinExistence type="predicted"/>